<dbReference type="AlphaFoldDB" id="A0A0D2JFB3"/>
<reference evidence="1 2" key="1">
    <citation type="submission" date="2013-11" db="EMBL/GenBank/DDBJ databases">
        <title>Metagenomic analysis of a methanogenic consortium involved in long chain n-alkane degradation.</title>
        <authorList>
            <person name="Davidova I.A."/>
            <person name="Callaghan A.V."/>
            <person name="Wawrik B."/>
            <person name="Pruitt S."/>
            <person name="Marks C."/>
            <person name="Duncan K.E."/>
            <person name="Suflita J.M."/>
        </authorList>
    </citation>
    <scope>NUCLEOTIDE SEQUENCE [LARGE SCALE GENOMIC DNA]</scope>
    <source>
        <strain evidence="1 2">SPR</strain>
    </source>
</reference>
<dbReference type="Proteomes" id="UP000032233">
    <property type="component" value="Unassembled WGS sequence"/>
</dbReference>
<proteinExistence type="predicted"/>
<sequence length="62" mass="6610">MYFGKGAGGQGLARPKERLENSLAKSGRQGLMETLLSSRIKTHQAGLGIFTSENHTTKGYGA</sequence>
<comment type="caution">
    <text evidence="1">The sequence shown here is derived from an EMBL/GenBank/DDBJ whole genome shotgun (WGS) entry which is preliminary data.</text>
</comment>
<dbReference type="InParanoid" id="A0A0D2JFB3"/>
<gene>
    <name evidence="1" type="ORF">X474_09565</name>
</gene>
<evidence type="ECO:0000313" key="2">
    <source>
        <dbReference type="Proteomes" id="UP000032233"/>
    </source>
</evidence>
<organism evidence="1 2">
    <name type="scientific">Dethiosulfatarculus sandiegensis</name>
    <dbReference type="NCBI Taxonomy" id="1429043"/>
    <lineage>
        <taxon>Bacteria</taxon>
        <taxon>Pseudomonadati</taxon>
        <taxon>Thermodesulfobacteriota</taxon>
        <taxon>Desulfarculia</taxon>
        <taxon>Desulfarculales</taxon>
        <taxon>Desulfarculaceae</taxon>
        <taxon>Dethiosulfatarculus</taxon>
    </lineage>
</organism>
<accession>A0A0D2JFB3</accession>
<keyword evidence="2" id="KW-1185">Reference proteome</keyword>
<evidence type="ECO:0000313" key="1">
    <source>
        <dbReference type="EMBL" id="KIX14401.1"/>
    </source>
</evidence>
<protein>
    <submittedName>
        <fullName evidence="1">Uncharacterized protein</fullName>
    </submittedName>
</protein>
<dbReference type="STRING" id="1429043.X474_09565"/>
<name>A0A0D2JFB3_9BACT</name>
<dbReference type="EMBL" id="AZAC01000011">
    <property type="protein sequence ID" value="KIX14401.1"/>
    <property type="molecule type" value="Genomic_DNA"/>
</dbReference>